<dbReference type="Pfam" id="PF10233">
    <property type="entry name" value="Cg6151-P"/>
    <property type="match status" value="1"/>
</dbReference>
<gene>
    <name evidence="7" type="ORF">OXX778_LOCUS5746</name>
</gene>
<dbReference type="PANTHER" id="PTHR13314">
    <property type="entry name" value="CALCIUM CHANNEL FLOWER HOMOLOG"/>
    <property type="match status" value="1"/>
</dbReference>
<evidence type="ECO:0000256" key="1">
    <source>
        <dbReference type="ARBA" id="ARBA00004127"/>
    </source>
</evidence>
<sequence length="167" mass="18316">MDPFSNISTPQPQQQSQQDDMVWWFKWLIKGSAVVLGFLALVLGIVTTISLSASCMIAGIILIFGAVLVLAFEVPMCCSFIEFIRPLSQFSEGRPHWVKCGIYMVSPIVTFILCQGAASILGALCLFGVAALYFMLTVGKKAPLEEMRSRAFTDSKANLTTNDQLPK</sequence>
<dbReference type="GO" id="GO:0012505">
    <property type="term" value="C:endomembrane system"/>
    <property type="evidence" value="ECO:0007669"/>
    <property type="project" value="UniProtKB-SubCell"/>
</dbReference>
<feature type="transmembrane region" description="Helical" evidence="6">
    <location>
        <begin position="119"/>
        <end position="138"/>
    </location>
</feature>
<feature type="transmembrane region" description="Helical" evidence="6">
    <location>
        <begin position="57"/>
        <end position="84"/>
    </location>
</feature>
<evidence type="ECO:0000256" key="3">
    <source>
        <dbReference type="ARBA" id="ARBA00022692"/>
    </source>
</evidence>
<dbReference type="InterPro" id="IPR019365">
    <property type="entry name" value="TVP18/Ca-channel_flower"/>
</dbReference>
<evidence type="ECO:0000256" key="6">
    <source>
        <dbReference type="SAM" id="Phobius"/>
    </source>
</evidence>
<comment type="similarity">
    <text evidence="2">Belongs to the calcium channel flower family.</text>
</comment>
<dbReference type="OrthoDB" id="9934994at2759"/>
<proteinExistence type="inferred from homology"/>
<evidence type="ECO:0000256" key="4">
    <source>
        <dbReference type="ARBA" id="ARBA00022989"/>
    </source>
</evidence>
<evidence type="ECO:0000256" key="5">
    <source>
        <dbReference type="ARBA" id="ARBA00023136"/>
    </source>
</evidence>
<feature type="transmembrane region" description="Helical" evidence="6">
    <location>
        <begin position="27"/>
        <end position="51"/>
    </location>
</feature>
<keyword evidence="5 6" id="KW-0472">Membrane</keyword>
<dbReference type="EMBL" id="CAJNOC010000643">
    <property type="protein sequence ID" value="CAF0786486.1"/>
    <property type="molecule type" value="Genomic_DNA"/>
</dbReference>
<protein>
    <recommendedName>
        <fullName evidence="9">Calcium channel flower</fullName>
    </recommendedName>
</protein>
<dbReference type="SMART" id="SM01077">
    <property type="entry name" value="Cg6151-P"/>
    <property type="match status" value="1"/>
</dbReference>
<evidence type="ECO:0000313" key="7">
    <source>
        <dbReference type="EMBL" id="CAF0786486.1"/>
    </source>
</evidence>
<evidence type="ECO:0008006" key="9">
    <source>
        <dbReference type="Google" id="ProtNLM"/>
    </source>
</evidence>
<dbReference type="AlphaFoldDB" id="A0A813RRN0"/>
<organism evidence="7 8">
    <name type="scientific">Brachionus calyciflorus</name>
    <dbReference type="NCBI Taxonomy" id="104777"/>
    <lineage>
        <taxon>Eukaryota</taxon>
        <taxon>Metazoa</taxon>
        <taxon>Spiralia</taxon>
        <taxon>Gnathifera</taxon>
        <taxon>Rotifera</taxon>
        <taxon>Eurotatoria</taxon>
        <taxon>Monogononta</taxon>
        <taxon>Pseudotrocha</taxon>
        <taxon>Ploima</taxon>
        <taxon>Brachionidae</taxon>
        <taxon>Brachionus</taxon>
    </lineage>
</organism>
<dbReference type="GO" id="GO:0016020">
    <property type="term" value="C:membrane"/>
    <property type="evidence" value="ECO:0007669"/>
    <property type="project" value="InterPro"/>
</dbReference>
<name>A0A813RRN0_9BILA</name>
<reference evidence="7" key="1">
    <citation type="submission" date="2021-02" db="EMBL/GenBank/DDBJ databases">
        <authorList>
            <person name="Nowell W R."/>
        </authorList>
    </citation>
    <scope>NUCLEOTIDE SEQUENCE</scope>
    <source>
        <strain evidence="7">Ploen Becks lab</strain>
    </source>
</reference>
<comment type="caution">
    <text evidence="7">The sequence shown here is derived from an EMBL/GenBank/DDBJ whole genome shotgun (WGS) entry which is preliminary data.</text>
</comment>
<evidence type="ECO:0000256" key="2">
    <source>
        <dbReference type="ARBA" id="ARBA00010023"/>
    </source>
</evidence>
<dbReference type="Proteomes" id="UP000663879">
    <property type="component" value="Unassembled WGS sequence"/>
</dbReference>
<keyword evidence="8" id="KW-1185">Reference proteome</keyword>
<keyword evidence="3 6" id="KW-0812">Transmembrane</keyword>
<accession>A0A813RRN0</accession>
<dbReference type="PANTHER" id="PTHR13314:SF2">
    <property type="entry name" value="CALCIUM CHANNEL FLOWER HOMOLOG"/>
    <property type="match status" value="1"/>
</dbReference>
<keyword evidence="4 6" id="KW-1133">Transmembrane helix</keyword>
<evidence type="ECO:0000313" key="8">
    <source>
        <dbReference type="Proteomes" id="UP000663879"/>
    </source>
</evidence>
<comment type="subcellular location">
    <subcellularLocation>
        <location evidence="1">Endomembrane system</location>
        <topology evidence="1">Multi-pass membrane protein</topology>
    </subcellularLocation>
</comment>
<dbReference type="GO" id="GO:0016192">
    <property type="term" value="P:vesicle-mediated transport"/>
    <property type="evidence" value="ECO:0007669"/>
    <property type="project" value="TreeGrafter"/>
</dbReference>